<feature type="binding site" evidence="9">
    <location>
        <position position="61"/>
    </location>
    <ligand>
        <name>substrate</name>
    </ligand>
</feature>
<proteinExistence type="inferred from homology"/>
<sequence length="457" mass="49572">MNSDNLPQLTTEIDFEFDQQHIWHPYTSMTLPVSVTGVTSAKGCELTLSNGDTVIDGTSSWWACVHGYHHPDIIEAMQTQLSTLSHVMFGGLTHAPAINVCKRLVDVTSANLTKVFLADSGSISVEVAIKMAIQYWQGKQHVQVGGQQVRTQNKQRILTVKGGYHGDTFATMSICDPDNGMHTMFGDTLIKQLFAPTPTSAFGDTVSAQDTQALEAILQNHHQDIAAFIIEPIMQGAGGMHFYSAEYLKAVRALCDKYQVLLILDEIATGFGRTGKLFAYEHAGIEADILCLGKALTGGYISLAATMCTDEVALGISQSPAGVFMHGPTFMANPLACAAAEASIALLQKGNWQQQVNAIAQQMQQELEPARQFARVKDVRVLGAVGVIEMECAINISALQQAFIELGVWIRPFGHVIYITPPYIITSKQLTALTQAMKTIIKNMTIEQAAGNTHSNG</sequence>
<evidence type="ECO:0000256" key="7">
    <source>
        <dbReference type="ARBA" id="ARBA00022898"/>
    </source>
</evidence>
<evidence type="ECO:0000256" key="6">
    <source>
        <dbReference type="ARBA" id="ARBA00022756"/>
    </source>
</evidence>
<keyword evidence="9" id="KW-0963">Cytoplasm</keyword>
<dbReference type="InterPro" id="IPR015421">
    <property type="entry name" value="PyrdxlP-dep_Trfase_major"/>
</dbReference>
<dbReference type="InterPro" id="IPR005814">
    <property type="entry name" value="Aminotrans_3"/>
</dbReference>
<feature type="binding site" evidence="9">
    <location>
        <begin position="328"/>
        <end position="329"/>
    </location>
    <ligand>
        <name>pyridoxal 5'-phosphate</name>
        <dbReference type="ChEBI" id="CHEBI:597326"/>
    </ligand>
</feature>
<evidence type="ECO:0000313" key="11">
    <source>
        <dbReference type="Proteomes" id="UP000811844"/>
    </source>
</evidence>
<comment type="catalytic activity">
    <reaction evidence="8 9">
        <text>(8S)-8-amino-7-oxononanoate + S-adenosyl-L-methionine = S-adenosyl-4-methylsulfanyl-2-oxobutanoate + (7R,8S)-7,8-diammoniononanoate</text>
        <dbReference type="Rhea" id="RHEA:16861"/>
        <dbReference type="ChEBI" id="CHEBI:16490"/>
        <dbReference type="ChEBI" id="CHEBI:59789"/>
        <dbReference type="ChEBI" id="CHEBI:149468"/>
        <dbReference type="ChEBI" id="CHEBI:149469"/>
        <dbReference type="EC" id="2.6.1.62"/>
    </reaction>
</comment>
<evidence type="ECO:0000256" key="8">
    <source>
        <dbReference type="ARBA" id="ARBA00048449"/>
    </source>
</evidence>
<comment type="pathway">
    <text evidence="2 9">Cofactor biosynthesis; biotin biosynthesis; 7,8-diaminononanoate from 8-amino-7-oxononanoate (SAM route): step 1/1.</text>
</comment>
<feature type="binding site" evidence="9">
    <location>
        <position position="294"/>
    </location>
    <ligand>
        <name>substrate</name>
    </ligand>
</feature>
<evidence type="ECO:0000256" key="5">
    <source>
        <dbReference type="ARBA" id="ARBA00022691"/>
    </source>
</evidence>
<evidence type="ECO:0000256" key="2">
    <source>
        <dbReference type="ARBA" id="ARBA00005063"/>
    </source>
</evidence>
<dbReference type="Proteomes" id="UP000811844">
    <property type="component" value="Unassembled WGS sequence"/>
</dbReference>
<dbReference type="PANTHER" id="PTHR42684:SF17">
    <property type="entry name" value="ADENOSYLMETHIONINE-8-AMINO-7-OXONONANOATE AMINOTRANSFERASE"/>
    <property type="match status" value="1"/>
</dbReference>
<evidence type="ECO:0000256" key="9">
    <source>
        <dbReference type="HAMAP-Rule" id="MF_00834"/>
    </source>
</evidence>
<evidence type="ECO:0000313" key="10">
    <source>
        <dbReference type="EMBL" id="MBR9726999.1"/>
    </source>
</evidence>
<feature type="modified residue" description="N6-(pyridoxal phosphate)lysine" evidence="9">
    <location>
        <position position="294"/>
    </location>
</feature>
<comment type="caution">
    <text evidence="10">The sequence shown here is derived from an EMBL/GenBank/DDBJ whole genome shotgun (WGS) entry which is preliminary data.</text>
</comment>
<comment type="cofactor">
    <cofactor evidence="1 9">
        <name>pyridoxal 5'-phosphate</name>
        <dbReference type="ChEBI" id="CHEBI:597326"/>
    </cofactor>
</comment>
<evidence type="ECO:0000256" key="4">
    <source>
        <dbReference type="ARBA" id="ARBA00022679"/>
    </source>
</evidence>
<feature type="binding site" evidence="9">
    <location>
        <begin position="121"/>
        <end position="122"/>
    </location>
    <ligand>
        <name>pyridoxal 5'-phosphate</name>
        <dbReference type="ChEBI" id="CHEBI:597326"/>
    </ligand>
</feature>
<keyword evidence="11" id="KW-1185">Reference proteome</keyword>
<dbReference type="InterPro" id="IPR005815">
    <property type="entry name" value="BioA"/>
</dbReference>
<dbReference type="NCBIfam" id="NF004624">
    <property type="entry name" value="PRK05964.1"/>
    <property type="match status" value="1"/>
</dbReference>
<accession>A0ABS5HYY5</accession>
<dbReference type="Gene3D" id="3.40.640.10">
    <property type="entry name" value="Type I PLP-dependent aspartate aminotransferase-like (Major domain)"/>
    <property type="match status" value="1"/>
</dbReference>
<name>A0ABS5HYY5_9GAMM</name>
<keyword evidence="5 9" id="KW-0949">S-adenosyl-L-methionine</keyword>
<comment type="similarity">
    <text evidence="9">Belongs to the class-III pyridoxal-phosphate-dependent aminotransferase family. BioA subfamily.</text>
</comment>
<dbReference type="HAMAP" id="MF_00834">
    <property type="entry name" value="BioA"/>
    <property type="match status" value="1"/>
</dbReference>
<dbReference type="Pfam" id="PF00202">
    <property type="entry name" value="Aminotran_3"/>
    <property type="match status" value="1"/>
</dbReference>
<dbReference type="RefSeq" id="WP_153663040.1">
    <property type="nucleotide sequence ID" value="NZ_JAAIKR010000002.1"/>
</dbReference>
<dbReference type="NCBIfam" id="TIGR00508">
    <property type="entry name" value="bioA"/>
    <property type="match status" value="1"/>
</dbReference>
<dbReference type="InterPro" id="IPR015422">
    <property type="entry name" value="PyrdxlP-dep_Trfase_small"/>
</dbReference>
<dbReference type="PROSITE" id="PS00600">
    <property type="entry name" value="AA_TRANSFER_CLASS_3"/>
    <property type="match status" value="1"/>
</dbReference>
<feature type="site" description="Participates in the substrate recognition with KAPA and in a stacking interaction with the adenine ring of SAM" evidence="9">
    <location>
        <position position="26"/>
    </location>
</feature>
<dbReference type="SUPFAM" id="SSF53383">
    <property type="entry name" value="PLP-dependent transferases"/>
    <property type="match status" value="1"/>
</dbReference>
<feature type="binding site" evidence="9">
    <location>
        <position position="164"/>
    </location>
    <ligand>
        <name>substrate</name>
    </ligand>
</feature>
<feature type="binding site" evidence="9">
    <location>
        <position position="327"/>
    </location>
    <ligand>
        <name>substrate</name>
    </ligand>
</feature>
<keyword evidence="3 9" id="KW-0032">Aminotransferase</keyword>
<feature type="binding site" evidence="9">
    <location>
        <position position="265"/>
    </location>
    <ligand>
        <name>pyridoxal 5'-phosphate</name>
        <dbReference type="ChEBI" id="CHEBI:597326"/>
    </ligand>
</feature>
<dbReference type="NCBIfam" id="NF005940">
    <property type="entry name" value="PRK07986.1"/>
    <property type="match status" value="1"/>
</dbReference>
<keyword evidence="7 9" id="KW-0663">Pyridoxal phosphate</keyword>
<keyword evidence="6 9" id="KW-0093">Biotin biosynthesis</keyword>
<dbReference type="PANTHER" id="PTHR42684">
    <property type="entry name" value="ADENOSYLMETHIONINE-8-AMINO-7-OXONONANOATE AMINOTRANSFERASE"/>
    <property type="match status" value="1"/>
</dbReference>
<dbReference type="PIRSF" id="PIRSF000521">
    <property type="entry name" value="Transaminase_4ab_Lys_Orn"/>
    <property type="match status" value="1"/>
</dbReference>
<comment type="function">
    <text evidence="9">Catalyzes the transfer of the alpha-amino group from S-adenosyl-L-methionine (SAM) to 7-keto-8-aminopelargonic acid (KAPA) to form 7,8-diaminopelargonic acid (DAPA). It is the only aminotransferase known to utilize SAM as an amino donor.</text>
</comment>
<reference evidence="10 11" key="1">
    <citation type="submission" date="2020-02" db="EMBL/GenBank/DDBJ databases">
        <title>Shewanella WXL01 sp. nov., a marine bacterium isolated from green algae in Luhuitou Fringing Reef (Northern South China Sea).</title>
        <authorList>
            <person name="Wang X."/>
        </authorList>
    </citation>
    <scope>NUCLEOTIDE SEQUENCE [LARGE SCALE GENOMIC DNA]</scope>
    <source>
        <strain evidence="10 11">MCCC 1A01895</strain>
    </source>
</reference>
<evidence type="ECO:0000256" key="1">
    <source>
        <dbReference type="ARBA" id="ARBA00001933"/>
    </source>
</evidence>
<dbReference type="GO" id="GO:0004015">
    <property type="term" value="F:adenosylmethionine-8-amino-7-oxononanoate transaminase activity"/>
    <property type="evidence" value="ECO:0007669"/>
    <property type="project" value="UniProtKB-EC"/>
</dbReference>
<organism evidence="10 11">
    <name type="scientific">Shewanella intestini</name>
    <dbReference type="NCBI Taxonomy" id="2017544"/>
    <lineage>
        <taxon>Bacteria</taxon>
        <taxon>Pseudomonadati</taxon>
        <taxon>Pseudomonadota</taxon>
        <taxon>Gammaproteobacteria</taxon>
        <taxon>Alteromonadales</taxon>
        <taxon>Shewanellaceae</taxon>
        <taxon>Shewanella</taxon>
    </lineage>
</organism>
<gene>
    <name evidence="9 10" type="primary">bioA</name>
    <name evidence="10" type="ORF">G3R48_03195</name>
</gene>
<dbReference type="CDD" id="cd00610">
    <property type="entry name" value="OAT_like"/>
    <property type="match status" value="1"/>
</dbReference>
<feature type="binding site" evidence="9">
    <location>
        <position position="411"/>
    </location>
    <ligand>
        <name>substrate</name>
    </ligand>
</feature>
<comment type="subunit">
    <text evidence="9">Homodimer.</text>
</comment>
<comment type="subcellular location">
    <subcellularLocation>
        <location evidence="9">Cytoplasm</location>
    </subcellularLocation>
</comment>
<evidence type="ECO:0000256" key="3">
    <source>
        <dbReference type="ARBA" id="ARBA00022576"/>
    </source>
</evidence>
<keyword evidence="4 9" id="KW-0808">Transferase</keyword>
<dbReference type="InterPro" id="IPR049704">
    <property type="entry name" value="Aminotrans_3_PPA_site"/>
</dbReference>
<protein>
    <recommendedName>
        <fullName evidence="9">Adenosylmethionine-8-amino-7-oxononanoate aminotransferase</fullName>
        <ecNumber evidence="9">2.6.1.62</ecNumber>
    </recommendedName>
    <alternativeName>
        <fullName evidence="9">7,8-diamino-pelargonic acid aminotransferase</fullName>
        <shortName evidence="9">DAPA AT</shortName>
        <shortName evidence="9">DAPA aminotransferase</shortName>
    </alternativeName>
    <alternativeName>
        <fullName evidence="9">7,8-diaminononanoate synthase</fullName>
        <shortName evidence="9">DANS</shortName>
    </alternativeName>
    <alternativeName>
        <fullName evidence="9">Diaminopelargonic acid synthase</fullName>
    </alternativeName>
</protein>
<dbReference type="EMBL" id="JAAIKR010000002">
    <property type="protein sequence ID" value="MBR9726999.1"/>
    <property type="molecule type" value="Genomic_DNA"/>
</dbReference>
<dbReference type="InterPro" id="IPR015424">
    <property type="entry name" value="PyrdxlP-dep_Trfase"/>
</dbReference>
<dbReference type="EC" id="2.6.1.62" evidence="9"/>
<dbReference type="Gene3D" id="3.90.1150.10">
    <property type="entry name" value="Aspartate Aminotransferase, domain 1"/>
    <property type="match status" value="1"/>
</dbReference>